<dbReference type="AlphaFoldDB" id="A0A1B1YD51"/>
<organism evidence="2 3">
    <name type="scientific">Thermoclostridium stercorarium subsp. thermolacticum DSM 2910</name>
    <dbReference type="NCBI Taxonomy" id="1121336"/>
    <lineage>
        <taxon>Bacteria</taxon>
        <taxon>Bacillati</taxon>
        <taxon>Bacillota</taxon>
        <taxon>Clostridia</taxon>
        <taxon>Eubacteriales</taxon>
        <taxon>Oscillospiraceae</taxon>
        <taxon>Thermoclostridium</taxon>
    </lineage>
</organism>
<accession>A0A1B1YD51</accession>
<reference evidence="2 3" key="1">
    <citation type="submission" date="2016-02" db="EMBL/GenBank/DDBJ databases">
        <title>Comparison of Clostridium stercorarium subspecies using comparative genomics and transcriptomics.</title>
        <authorList>
            <person name="Schellenberg J."/>
            <person name="Thallinger G."/>
            <person name="Levin D.B."/>
            <person name="Zhang X."/>
            <person name="Alvare G."/>
            <person name="Fristensky B."/>
            <person name="Sparling R."/>
        </authorList>
    </citation>
    <scope>NUCLEOTIDE SEQUENCE [LARGE SCALE GENOMIC DNA]</scope>
    <source>
        <strain evidence="2 3">DSM 2910</strain>
    </source>
</reference>
<keyword evidence="1" id="KW-0812">Transmembrane</keyword>
<dbReference type="Proteomes" id="UP000092971">
    <property type="component" value="Chromosome"/>
</dbReference>
<sequence length="131" mass="14719">MEENILKAISYFSAAFFIITAVTLFFTLYNNKNEIMDTISSKICEKGPVYETNYVDIPKNSTVSGAFIIGCIKNGLETDISVDSVLIPQNTDISAFDYDIVDYDSEYNVEYVFNTSGELVMVKYRKKGGEP</sequence>
<keyword evidence="1" id="KW-1133">Transmembrane helix</keyword>
<dbReference type="EMBL" id="CP014672">
    <property type="protein sequence ID" value="ANW98692.1"/>
    <property type="molecule type" value="Genomic_DNA"/>
</dbReference>
<feature type="transmembrane region" description="Helical" evidence="1">
    <location>
        <begin position="6"/>
        <end position="29"/>
    </location>
</feature>
<proteinExistence type="predicted"/>
<gene>
    <name evidence="2" type="ORF">CSTERTH_06440</name>
</gene>
<keyword evidence="1" id="KW-0472">Membrane</keyword>
<evidence type="ECO:0000313" key="3">
    <source>
        <dbReference type="Proteomes" id="UP000092971"/>
    </source>
</evidence>
<protein>
    <submittedName>
        <fullName evidence="2">Uncharacterized protein</fullName>
    </submittedName>
</protein>
<evidence type="ECO:0000313" key="2">
    <source>
        <dbReference type="EMBL" id="ANW98692.1"/>
    </source>
</evidence>
<name>A0A1B1YD51_THEST</name>
<dbReference type="RefSeq" id="WP_015359035.1">
    <property type="nucleotide sequence ID" value="NZ_CP014672.1"/>
</dbReference>
<evidence type="ECO:0000256" key="1">
    <source>
        <dbReference type="SAM" id="Phobius"/>
    </source>
</evidence>